<keyword evidence="3" id="KW-0813">Transport</keyword>
<evidence type="ECO:0000256" key="2">
    <source>
        <dbReference type="ARBA" id="ARBA00008114"/>
    </source>
</evidence>
<protein>
    <submittedName>
        <fullName evidence="10">Cation diffusion facilitator family transporter</fullName>
    </submittedName>
</protein>
<dbReference type="GO" id="GO:0016020">
    <property type="term" value="C:membrane"/>
    <property type="evidence" value="ECO:0007669"/>
    <property type="project" value="UniProtKB-SubCell"/>
</dbReference>
<dbReference type="Pfam" id="PF01545">
    <property type="entry name" value="Cation_efflux"/>
    <property type="match status" value="1"/>
</dbReference>
<dbReference type="STRING" id="994573.T472_0215995"/>
<comment type="similarity">
    <text evidence="2">Belongs to the cation diffusion facilitator (CDF) transporter (TC 2.A.4) family.</text>
</comment>
<dbReference type="RefSeq" id="WP_023383985.1">
    <property type="nucleotide sequence ID" value="NZ_AXUN02000203.1"/>
</dbReference>
<dbReference type="GO" id="GO:0008324">
    <property type="term" value="F:monoatomic cation transmembrane transporter activity"/>
    <property type="evidence" value="ECO:0007669"/>
    <property type="project" value="InterPro"/>
</dbReference>
<evidence type="ECO:0000259" key="8">
    <source>
        <dbReference type="Pfam" id="PF01545"/>
    </source>
</evidence>
<feature type="domain" description="Cation efflux protein cytoplasmic" evidence="9">
    <location>
        <begin position="226"/>
        <end position="302"/>
    </location>
</feature>
<gene>
    <name evidence="10" type="ORF">T472_0215995</name>
</gene>
<dbReference type="InterPro" id="IPR027470">
    <property type="entry name" value="Cation_efflux_CTD"/>
</dbReference>
<reference evidence="10 11" key="1">
    <citation type="journal article" date="2014" name="Genome Announc.">
        <title>Genome Sequence of Youngiibacter fragilis, the Type Strain of the Genus Youngiibacter.</title>
        <authorList>
            <person name="Wawrik C.B."/>
            <person name="Callaghan A.V."/>
            <person name="Stamps B.W."/>
            <person name="Wawrik B."/>
        </authorList>
    </citation>
    <scope>NUCLEOTIDE SEQUENCE [LARGE SCALE GENOMIC DNA]</scope>
    <source>
        <strain evidence="10 11">232.1</strain>
    </source>
</reference>
<keyword evidence="11" id="KW-1185">Reference proteome</keyword>
<dbReference type="Gene3D" id="1.20.1510.10">
    <property type="entry name" value="Cation efflux protein transmembrane domain"/>
    <property type="match status" value="1"/>
</dbReference>
<feature type="domain" description="Cation efflux protein transmembrane" evidence="8">
    <location>
        <begin position="30"/>
        <end position="220"/>
    </location>
</feature>
<dbReference type="Proteomes" id="UP000017747">
    <property type="component" value="Unassembled WGS sequence"/>
</dbReference>
<dbReference type="PATRIC" id="fig|994573.3.peg.3021"/>
<dbReference type="PANTHER" id="PTHR43840:SF50">
    <property type="entry name" value="MANGANESE EFFLUX SYSTEM PROTEIN MNES"/>
    <property type="match status" value="1"/>
</dbReference>
<keyword evidence="5 7" id="KW-1133">Transmembrane helix</keyword>
<evidence type="ECO:0000256" key="5">
    <source>
        <dbReference type="ARBA" id="ARBA00022989"/>
    </source>
</evidence>
<accession>V7I1D0</accession>
<name>V7I1D0_9CLOT</name>
<feature type="transmembrane region" description="Helical" evidence="7">
    <location>
        <begin position="96"/>
        <end position="115"/>
    </location>
</feature>
<dbReference type="Pfam" id="PF16916">
    <property type="entry name" value="ZT_dimer"/>
    <property type="match status" value="2"/>
</dbReference>
<feature type="transmembrane region" description="Helical" evidence="7">
    <location>
        <begin position="171"/>
        <end position="190"/>
    </location>
</feature>
<feature type="transmembrane region" description="Helical" evidence="7">
    <location>
        <begin position="196"/>
        <end position="215"/>
    </location>
</feature>
<comment type="caution">
    <text evidence="10">The sequence shown here is derived from an EMBL/GenBank/DDBJ whole genome shotgun (WGS) entry which is preliminary data.</text>
</comment>
<dbReference type="FunFam" id="1.20.1510.10:FF:000006">
    <property type="entry name" value="Divalent cation efflux transporter"/>
    <property type="match status" value="1"/>
</dbReference>
<dbReference type="InterPro" id="IPR036837">
    <property type="entry name" value="Cation_efflux_CTD_sf"/>
</dbReference>
<evidence type="ECO:0000259" key="9">
    <source>
        <dbReference type="Pfam" id="PF16916"/>
    </source>
</evidence>
<dbReference type="SUPFAM" id="SSF160240">
    <property type="entry name" value="Cation efflux protein cytoplasmic domain-like"/>
    <property type="match status" value="2"/>
</dbReference>
<keyword evidence="4 7" id="KW-0812">Transmembrane</keyword>
<dbReference type="InterPro" id="IPR050291">
    <property type="entry name" value="CDF_Transporter"/>
</dbReference>
<dbReference type="InterPro" id="IPR058533">
    <property type="entry name" value="Cation_efflux_TM"/>
</dbReference>
<feature type="transmembrane region" description="Helical" evidence="7">
    <location>
        <begin position="135"/>
        <end position="151"/>
    </location>
</feature>
<feature type="domain" description="Cation efflux protein cytoplasmic" evidence="9">
    <location>
        <begin position="314"/>
        <end position="382"/>
    </location>
</feature>
<dbReference type="InterPro" id="IPR027469">
    <property type="entry name" value="Cation_efflux_TMD_sf"/>
</dbReference>
<evidence type="ECO:0000256" key="1">
    <source>
        <dbReference type="ARBA" id="ARBA00004141"/>
    </source>
</evidence>
<dbReference type="NCBIfam" id="TIGR01297">
    <property type="entry name" value="CDF"/>
    <property type="match status" value="1"/>
</dbReference>
<dbReference type="Gene3D" id="3.30.70.1350">
    <property type="entry name" value="Cation efflux protein, cytoplasmic domain"/>
    <property type="match status" value="2"/>
</dbReference>
<evidence type="ECO:0000313" key="10">
    <source>
        <dbReference type="EMBL" id="ETA79658.1"/>
    </source>
</evidence>
<organism evidence="10 11">
    <name type="scientific">Youngiibacter fragilis 232.1</name>
    <dbReference type="NCBI Taxonomy" id="994573"/>
    <lineage>
        <taxon>Bacteria</taxon>
        <taxon>Bacillati</taxon>
        <taxon>Bacillota</taxon>
        <taxon>Clostridia</taxon>
        <taxon>Eubacteriales</taxon>
        <taxon>Clostridiaceae</taxon>
        <taxon>Youngiibacter</taxon>
    </lineage>
</organism>
<dbReference type="InterPro" id="IPR002524">
    <property type="entry name" value="Cation_efflux"/>
</dbReference>
<dbReference type="AlphaFoldDB" id="V7I1D0"/>
<dbReference type="OrthoDB" id="9806522at2"/>
<comment type="subcellular location">
    <subcellularLocation>
        <location evidence="1">Membrane</location>
        <topology evidence="1">Multi-pass membrane protein</topology>
    </subcellularLocation>
</comment>
<dbReference type="PANTHER" id="PTHR43840">
    <property type="entry name" value="MITOCHONDRIAL METAL TRANSPORTER 1-RELATED"/>
    <property type="match status" value="1"/>
</dbReference>
<feature type="transmembrane region" description="Helical" evidence="7">
    <location>
        <begin position="24"/>
        <end position="46"/>
    </location>
</feature>
<evidence type="ECO:0000256" key="6">
    <source>
        <dbReference type="ARBA" id="ARBA00023136"/>
    </source>
</evidence>
<evidence type="ECO:0000256" key="3">
    <source>
        <dbReference type="ARBA" id="ARBA00022448"/>
    </source>
</evidence>
<dbReference type="SUPFAM" id="SSF161111">
    <property type="entry name" value="Cation efflux protein transmembrane domain-like"/>
    <property type="match status" value="1"/>
</dbReference>
<keyword evidence="6 7" id="KW-0472">Membrane</keyword>
<dbReference type="EMBL" id="AXUN02000203">
    <property type="protein sequence ID" value="ETA79658.1"/>
    <property type="molecule type" value="Genomic_DNA"/>
</dbReference>
<evidence type="ECO:0000256" key="7">
    <source>
        <dbReference type="SAM" id="Phobius"/>
    </source>
</evidence>
<dbReference type="eggNOG" id="COG0053">
    <property type="taxonomic scope" value="Bacteria"/>
</dbReference>
<sequence>MIDLFIDKIINGKNYSNVHEREKIGIKAGFVGIFLNFILFLVKLTLGFVTGSISLMADAFNNLTDTTSSVITILGFKLANRPPDEDHPYGHGRLEYLSGLTISVLVMFVGFQFILSSWKKIVDPSPVVSEWSTTLILVLSIVLKYFMHLFYKRLGRKIGSQTLEATATDALGDVFTTSVVVLGLIASRFTTLPIDGVVGIGIAIYIIYNGLMLTLETLNTIIGEKPDMELAEKIKLKVVSYNHIYAVHDLAIHSYGPGRTMASIHAEVPFDMNLVEIHNVVDKIERKVHEELGVDLVIHIDPLNDHDDAFLAVQQKVTELALSIPKILSVHDFRYTGLKDHKMLIFEAVVDSKNLSEKERLSIKHELTEMVSKEFPDTRVFITLDLDVTIL</sequence>
<proteinExistence type="inferred from homology"/>
<evidence type="ECO:0000256" key="4">
    <source>
        <dbReference type="ARBA" id="ARBA00022692"/>
    </source>
</evidence>
<evidence type="ECO:0000313" key="11">
    <source>
        <dbReference type="Proteomes" id="UP000017747"/>
    </source>
</evidence>